<dbReference type="Proteomes" id="UP000267250">
    <property type="component" value="Chromosome"/>
</dbReference>
<reference evidence="1 2" key="1">
    <citation type="submission" date="2016-07" db="EMBL/GenBank/DDBJ databases">
        <title>Genome and transcriptome analysis of iron-reducing fermentative bacteria Anoxybacter fermentans.</title>
        <authorList>
            <person name="Zeng X."/>
            <person name="Shao Z."/>
        </authorList>
    </citation>
    <scope>NUCLEOTIDE SEQUENCE [LARGE SCALE GENOMIC DNA]</scope>
    <source>
        <strain evidence="1 2">DY22613</strain>
    </source>
</reference>
<organism evidence="1 2">
    <name type="scientific">Anoxybacter fermentans</name>
    <dbReference type="NCBI Taxonomy" id="1323375"/>
    <lineage>
        <taxon>Bacteria</taxon>
        <taxon>Bacillati</taxon>
        <taxon>Bacillota</taxon>
        <taxon>Clostridia</taxon>
        <taxon>Halanaerobiales</taxon>
        <taxon>Anoxybacter</taxon>
    </lineage>
</organism>
<dbReference type="InterPro" id="IPR045865">
    <property type="entry name" value="ACT-like_dom_sf"/>
</dbReference>
<name>A0A3S9T2Q5_9FIRM</name>
<dbReference type="Gene3D" id="3.30.70.1150">
    <property type="entry name" value="ACT-like. Chain A, domain 2"/>
    <property type="match status" value="1"/>
</dbReference>
<protein>
    <submittedName>
        <fullName evidence="1">Uncharacterized protein</fullName>
    </submittedName>
</protein>
<keyword evidence="2" id="KW-1185">Reference proteome</keyword>
<sequence length="77" mass="8707">MAIKINNRNIDAPKFQELITKHGCIIKTRLGIHEVDNCAKEGLIILQLCGKDEDIQALGEEINSLDTVKAKWMKLDF</sequence>
<gene>
    <name evidence="1" type="ORF">BBF96_03865</name>
</gene>
<dbReference type="OrthoDB" id="1121298at2"/>
<evidence type="ECO:0000313" key="1">
    <source>
        <dbReference type="EMBL" id="AZR74813.1"/>
    </source>
</evidence>
<dbReference type="AlphaFoldDB" id="A0A3S9T2Q5"/>
<evidence type="ECO:0000313" key="2">
    <source>
        <dbReference type="Proteomes" id="UP000267250"/>
    </source>
</evidence>
<accession>A0A3S9T2Q5</accession>
<dbReference type="EMBL" id="CP016379">
    <property type="protein sequence ID" value="AZR74813.1"/>
    <property type="molecule type" value="Genomic_DNA"/>
</dbReference>
<proteinExistence type="predicted"/>
<dbReference type="InterPro" id="IPR027271">
    <property type="entry name" value="Acetolactate_synth/TF_NikR_C"/>
</dbReference>
<dbReference type="SUPFAM" id="SSF55021">
    <property type="entry name" value="ACT-like"/>
    <property type="match status" value="1"/>
</dbReference>
<dbReference type="KEGG" id="aft:BBF96_03865"/>